<accession>K0IKK2</accession>
<dbReference type="HOGENOM" id="CLU_2949424_0_0_2"/>
<dbReference type="AlphaFoldDB" id="K0IKK2"/>
<keyword evidence="2" id="KW-1185">Reference proteome</keyword>
<organism evidence="1 2">
    <name type="scientific">Nitrososphaera gargensis (strain Ga9.2)</name>
    <dbReference type="NCBI Taxonomy" id="1237085"/>
    <lineage>
        <taxon>Archaea</taxon>
        <taxon>Nitrososphaerota</taxon>
        <taxon>Nitrososphaeria</taxon>
        <taxon>Nitrososphaerales</taxon>
        <taxon>Nitrososphaeraceae</taxon>
        <taxon>Nitrososphaera</taxon>
    </lineage>
</organism>
<dbReference type="Proteomes" id="UP000008037">
    <property type="component" value="Chromosome"/>
</dbReference>
<proteinExistence type="predicted"/>
<dbReference type="STRING" id="1237085.Ngar_c20650"/>
<reference evidence="1 2" key="1">
    <citation type="journal article" date="2012" name="Environ. Microbiol.">
        <title>The genome of the ammonia-oxidizing Candidatus Nitrososphaera gargensis: insights into metabolic versatility and environmental adaptations.</title>
        <authorList>
            <person name="Spang A."/>
            <person name="Poehlein A."/>
            <person name="Offre P."/>
            <person name="Zumbragel S."/>
            <person name="Haider S."/>
            <person name="Rychlik N."/>
            <person name="Nowka B."/>
            <person name="Schmeisser C."/>
            <person name="Lebedeva E.V."/>
            <person name="Rattei T."/>
            <person name="Bohm C."/>
            <person name="Schmid M."/>
            <person name="Galushko A."/>
            <person name="Hatzenpichler R."/>
            <person name="Weinmaier T."/>
            <person name="Daniel R."/>
            <person name="Schleper C."/>
            <person name="Spieck E."/>
            <person name="Streit W."/>
            <person name="Wagner M."/>
        </authorList>
    </citation>
    <scope>NUCLEOTIDE SEQUENCE [LARGE SCALE GENOMIC DNA]</scope>
    <source>
        <strain evidence="2">Ga9.2</strain>
    </source>
</reference>
<dbReference type="KEGG" id="nga:Ngar_c20650"/>
<dbReference type="InParanoid" id="K0IKK2"/>
<protein>
    <submittedName>
        <fullName evidence="1">Uncharacterized protein</fullName>
    </submittedName>
</protein>
<sequence length="59" mass="6942">MQVILGMVVSDKEVVRRSRETIEFLKVESIGGVWNTPQLIDMLEDLFKEDSKIYKNKER</sequence>
<name>K0IKK2_NITGG</name>
<evidence type="ECO:0000313" key="1">
    <source>
        <dbReference type="EMBL" id="AFU58997.1"/>
    </source>
</evidence>
<dbReference type="BioCyc" id="CNIT1237085:G1324-2063-MONOMER"/>
<dbReference type="EMBL" id="CP002408">
    <property type="protein sequence ID" value="AFU58997.1"/>
    <property type="molecule type" value="Genomic_DNA"/>
</dbReference>
<evidence type="ECO:0000313" key="2">
    <source>
        <dbReference type="Proteomes" id="UP000008037"/>
    </source>
</evidence>
<gene>
    <name evidence="1" type="ordered locus">Ngar_c20650</name>
</gene>